<dbReference type="HOGENOM" id="CLU_021802_2_4_6"/>
<reference evidence="6" key="1">
    <citation type="journal article" date="2013" name="BMC Microbiol.">
        <title>Taxonomy and evolution of bacteriochlorophyll a-containing members of the OM60/NOR5 clade of marine gammaproteobacteria: description of Luminiphilus syltensis gen. nov., sp. nov., reclassification of Haliea rubra as Pseudohaliea rubra gen. nov., comb. nov., and emendation of Chromatocurvus halotolerans.</title>
        <authorList>
            <person name="Spring S."/>
            <person name="Riedel T."/>
            <person name="Sproer C."/>
            <person name="Yan S."/>
            <person name="Harder J."/>
            <person name="Fuchs B.M."/>
        </authorList>
    </citation>
    <scope>NUCLEOTIDE SEQUENCE [LARGE SCALE GENOMIC DNA]</scope>
    <source>
        <strain evidence="6">NOR51-B</strain>
    </source>
</reference>
<dbReference type="NCBIfam" id="NF003474">
    <property type="entry name" value="PRK05111.1"/>
    <property type="match status" value="1"/>
</dbReference>
<dbReference type="OrthoDB" id="3665926at2"/>
<dbReference type="SUPFAM" id="SSF55031">
    <property type="entry name" value="Bacterial exopeptidase dimerisation domain"/>
    <property type="match status" value="1"/>
</dbReference>
<dbReference type="CDD" id="cd03894">
    <property type="entry name" value="M20_ArgE"/>
    <property type="match status" value="1"/>
</dbReference>
<evidence type="ECO:0000256" key="3">
    <source>
        <dbReference type="ARBA" id="ARBA00023285"/>
    </source>
</evidence>
<keyword evidence="6" id="KW-1185">Reference proteome</keyword>
<dbReference type="eggNOG" id="COG0624">
    <property type="taxonomic scope" value="Bacteria"/>
</dbReference>
<feature type="domain" description="Peptidase M20 dimerisation" evidence="4">
    <location>
        <begin position="180"/>
        <end position="287"/>
    </location>
</feature>
<evidence type="ECO:0000313" key="5">
    <source>
        <dbReference type="EMBL" id="EED34115.1"/>
    </source>
</evidence>
<dbReference type="GO" id="GO:0008777">
    <property type="term" value="F:acetylornithine deacetylase activity"/>
    <property type="evidence" value="ECO:0007669"/>
    <property type="project" value="UniProtKB-EC"/>
</dbReference>
<sequence>MPTSEQSVVSAIKGLVEAYSVSSTDPAWDSSNSAVIAQLSKLCETAGFTVDVLPLPGDDNKANLVARLGPRTRGGLVLSGHTDTVPFDEGRWHSNPLQLTERDGALYGLGSADMKSFFALALAASEGLDPNAMTAPLYILGTADEESTMGGARNLALEDIAGAEAAVIGEPTGLKPIRLNKGIMMQAIELQGRSGHSSNPALGHNVIDALPAVLKLLDEYRIEIAQRYHCALLHVPKPTLNFGCLHGGDSPNRICGSMALHFDVRLVPGLDFSTVESELQQRIQNLSLERGIKVNMRRLIEPVDAFEEPEDSRLSKIATQVTGCGAEGVNFATEAPFLQRLGLQTLVLGPGSIDVAHQPDERLELSQIQPCIDVLKNLIQRYCLSH</sequence>
<dbReference type="InterPro" id="IPR011650">
    <property type="entry name" value="Peptidase_M20_dimer"/>
</dbReference>
<dbReference type="STRING" id="565045.NOR51B_52"/>
<dbReference type="EC" id="3.5.1.16" evidence="5"/>
<dbReference type="Gene3D" id="3.30.70.360">
    <property type="match status" value="1"/>
</dbReference>
<dbReference type="InterPro" id="IPR010169">
    <property type="entry name" value="AcOrn-deacetyl"/>
</dbReference>
<gene>
    <name evidence="5" type="primary">argE</name>
    <name evidence="5" type="ORF">NOR51B_52</name>
</gene>
<keyword evidence="2 5" id="KW-0378">Hydrolase</keyword>
<protein>
    <submittedName>
        <fullName evidence="5">Acetylornithine deacetylase</fullName>
        <ecNumber evidence="5">3.5.1.16</ecNumber>
    </submittedName>
</protein>
<dbReference type="AlphaFoldDB" id="B8KUK4"/>
<proteinExistence type="predicted"/>
<evidence type="ECO:0000313" key="6">
    <source>
        <dbReference type="Proteomes" id="UP000004699"/>
    </source>
</evidence>
<keyword evidence="3" id="KW-0170">Cobalt</keyword>
<keyword evidence="1" id="KW-0479">Metal-binding</keyword>
<dbReference type="NCBIfam" id="TIGR01892">
    <property type="entry name" value="AcOrn-deacetyl"/>
    <property type="match status" value="1"/>
</dbReference>
<dbReference type="EMBL" id="DS999411">
    <property type="protein sequence ID" value="EED34115.1"/>
    <property type="molecule type" value="Genomic_DNA"/>
</dbReference>
<evidence type="ECO:0000259" key="4">
    <source>
        <dbReference type="Pfam" id="PF07687"/>
    </source>
</evidence>
<dbReference type="SUPFAM" id="SSF53187">
    <property type="entry name" value="Zn-dependent exopeptidases"/>
    <property type="match status" value="1"/>
</dbReference>
<dbReference type="PANTHER" id="PTHR43808">
    <property type="entry name" value="ACETYLORNITHINE DEACETYLASE"/>
    <property type="match status" value="1"/>
</dbReference>
<dbReference type="GO" id="GO:0046872">
    <property type="term" value="F:metal ion binding"/>
    <property type="evidence" value="ECO:0007669"/>
    <property type="project" value="UniProtKB-KW"/>
</dbReference>
<dbReference type="InterPro" id="IPR036264">
    <property type="entry name" value="Bact_exopeptidase_dim_dom"/>
</dbReference>
<dbReference type="Proteomes" id="UP000004699">
    <property type="component" value="Unassembled WGS sequence"/>
</dbReference>
<dbReference type="InterPro" id="IPR050072">
    <property type="entry name" value="Peptidase_M20A"/>
</dbReference>
<dbReference type="RefSeq" id="WP_009018863.1">
    <property type="nucleotide sequence ID" value="NZ_DS999411.1"/>
</dbReference>
<evidence type="ECO:0000256" key="2">
    <source>
        <dbReference type="ARBA" id="ARBA00022801"/>
    </source>
</evidence>
<dbReference type="GO" id="GO:0006526">
    <property type="term" value="P:L-arginine biosynthetic process"/>
    <property type="evidence" value="ECO:0007669"/>
    <property type="project" value="InterPro"/>
</dbReference>
<organism evidence="5 6">
    <name type="scientific">Luminiphilus syltensis NOR5-1B</name>
    <dbReference type="NCBI Taxonomy" id="565045"/>
    <lineage>
        <taxon>Bacteria</taxon>
        <taxon>Pseudomonadati</taxon>
        <taxon>Pseudomonadota</taxon>
        <taxon>Gammaproteobacteria</taxon>
        <taxon>Cellvibrionales</taxon>
        <taxon>Halieaceae</taxon>
        <taxon>Luminiphilus</taxon>
    </lineage>
</organism>
<dbReference type="Pfam" id="PF01546">
    <property type="entry name" value="Peptidase_M20"/>
    <property type="match status" value="1"/>
</dbReference>
<name>B8KUK4_9GAMM</name>
<evidence type="ECO:0000256" key="1">
    <source>
        <dbReference type="ARBA" id="ARBA00022723"/>
    </source>
</evidence>
<dbReference type="Pfam" id="PF07687">
    <property type="entry name" value="M20_dimer"/>
    <property type="match status" value="1"/>
</dbReference>
<accession>B8KUK4</accession>
<dbReference type="Gene3D" id="3.40.630.10">
    <property type="entry name" value="Zn peptidases"/>
    <property type="match status" value="1"/>
</dbReference>
<dbReference type="InterPro" id="IPR002933">
    <property type="entry name" value="Peptidase_M20"/>
</dbReference>
<dbReference type="PANTHER" id="PTHR43808:SF1">
    <property type="entry name" value="ACETYLORNITHINE DEACETYLASE"/>
    <property type="match status" value="1"/>
</dbReference>